<accession>A0A163M8Y0</accession>
<dbReference type="EMBL" id="LWMH01000001">
    <property type="protein sequence ID" value="KZS48850.1"/>
    <property type="molecule type" value="Genomic_DNA"/>
</dbReference>
<dbReference type="Proteomes" id="UP000076796">
    <property type="component" value="Unassembled WGS sequence"/>
</dbReference>
<evidence type="ECO:0000313" key="1">
    <source>
        <dbReference type="EMBL" id="KZS48850.1"/>
    </source>
</evidence>
<sequence>MTLFYYIAASHELPTGSFGQKKTVMTINDYVTNVNPAAKDQRNMQILLEKYPKGEKLMEVYDSEEDAAGIFITGPITIQASHLFRHPFVYQVNPEGGSFKINEEIKQSHPISYQTSKKCLIELFEYLHRNMELGEDSELYSCWASGKERFLDAPKKELDLVIELSSFRLENEFEWKERQYIRIKK</sequence>
<dbReference type="RefSeq" id="WP_063479611.1">
    <property type="nucleotide sequence ID" value="NZ_CP147845.1"/>
</dbReference>
<reference evidence="1" key="1">
    <citation type="journal article" date="2016" name="Genome Announc.">
        <title>Draft genomes of two strains of Paenibacillus glucanolyticus with capability to degrade lignocellulose.</title>
        <authorList>
            <person name="Mathews S.L."/>
            <person name="Pawlak J."/>
            <person name="Grunden A.M."/>
        </authorList>
    </citation>
    <scope>NUCLEOTIDE SEQUENCE [LARGE SCALE GENOMIC DNA]</scope>
    <source>
        <strain evidence="1">SLM1</strain>
    </source>
</reference>
<organism evidence="1 2">
    <name type="scientific">Paenibacillus glucanolyticus</name>
    <dbReference type="NCBI Taxonomy" id="59843"/>
    <lineage>
        <taxon>Bacteria</taxon>
        <taxon>Bacillati</taxon>
        <taxon>Bacillota</taxon>
        <taxon>Bacilli</taxon>
        <taxon>Bacillales</taxon>
        <taxon>Paenibacillaceae</taxon>
        <taxon>Paenibacillus</taxon>
    </lineage>
</organism>
<dbReference type="GeneID" id="97555561"/>
<comment type="caution">
    <text evidence="1">The sequence shown here is derived from an EMBL/GenBank/DDBJ whole genome shotgun (WGS) entry which is preliminary data.</text>
</comment>
<name>A0A163M8Y0_9BACL</name>
<dbReference type="AlphaFoldDB" id="A0A163M8Y0"/>
<evidence type="ECO:0000313" key="2">
    <source>
        <dbReference type="Proteomes" id="UP000076796"/>
    </source>
</evidence>
<proteinExistence type="predicted"/>
<keyword evidence="2" id="KW-1185">Reference proteome</keyword>
<protein>
    <submittedName>
        <fullName evidence="1">Uncharacterized protein</fullName>
    </submittedName>
</protein>
<gene>
    <name evidence="1" type="ORF">AWU65_24390</name>
</gene>